<reference evidence="2 3" key="1">
    <citation type="submission" date="2020-04" db="EMBL/GenBank/DDBJ databases">
        <authorList>
            <person name="Zhang R."/>
            <person name="Schippers A."/>
        </authorList>
    </citation>
    <scope>NUCLEOTIDE SEQUENCE [LARGE SCALE GENOMIC DNA]</scope>
    <source>
        <strain evidence="2 3">DSM 109850</strain>
    </source>
</reference>
<evidence type="ECO:0000256" key="1">
    <source>
        <dbReference type="SAM" id="Phobius"/>
    </source>
</evidence>
<keyword evidence="3" id="KW-1185">Reference proteome</keyword>
<keyword evidence="1" id="KW-1133">Transmembrane helix</keyword>
<proteinExistence type="predicted"/>
<accession>A0A7Y0L8Z4</accession>
<sequence>MGNHADLTVMALSLAFLALMVILVLLVMLSLLLRIKSFEKKVENHLGDSRAVVKQIEQSGQRVTEAMDQVYQASRSAKSVIGVLRDTLSGKSRRTKSRWWIAAASLGWALWQRRRHKESGPSSTHKALPN</sequence>
<evidence type="ECO:0000313" key="3">
    <source>
        <dbReference type="Proteomes" id="UP000533476"/>
    </source>
</evidence>
<protein>
    <recommendedName>
        <fullName evidence="4">DUF948 domain-containing protein</fullName>
    </recommendedName>
</protein>
<evidence type="ECO:0008006" key="4">
    <source>
        <dbReference type="Google" id="ProtNLM"/>
    </source>
</evidence>
<comment type="caution">
    <text evidence="2">The sequence shown here is derived from an EMBL/GenBank/DDBJ whole genome shotgun (WGS) entry which is preliminary data.</text>
</comment>
<dbReference type="RefSeq" id="WP_169102912.1">
    <property type="nucleotide sequence ID" value="NZ_JABBVZ010000138.1"/>
</dbReference>
<feature type="transmembrane region" description="Helical" evidence="1">
    <location>
        <begin position="12"/>
        <end position="33"/>
    </location>
</feature>
<dbReference type="EMBL" id="JABBVZ010000138">
    <property type="protein sequence ID" value="NMP24705.1"/>
    <property type="molecule type" value="Genomic_DNA"/>
</dbReference>
<organism evidence="2 3">
    <name type="scientific">Sulfobacillus harzensis</name>
    <dbReference type="NCBI Taxonomy" id="2729629"/>
    <lineage>
        <taxon>Bacteria</taxon>
        <taxon>Bacillati</taxon>
        <taxon>Bacillota</taxon>
        <taxon>Clostridia</taxon>
        <taxon>Eubacteriales</taxon>
        <taxon>Clostridiales Family XVII. Incertae Sedis</taxon>
        <taxon>Sulfobacillus</taxon>
    </lineage>
</organism>
<dbReference type="Proteomes" id="UP000533476">
    <property type="component" value="Unassembled WGS sequence"/>
</dbReference>
<keyword evidence="1" id="KW-0472">Membrane</keyword>
<keyword evidence="1" id="KW-0812">Transmembrane</keyword>
<evidence type="ECO:0000313" key="2">
    <source>
        <dbReference type="EMBL" id="NMP24705.1"/>
    </source>
</evidence>
<name>A0A7Y0L8Z4_9FIRM</name>
<gene>
    <name evidence="2" type="ORF">HIJ39_20570</name>
</gene>
<dbReference type="AlphaFoldDB" id="A0A7Y0L8Z4"/>